<feature type="transmembrane region" description="Helical" evidence="1">
    <location>
        <begin position="219"/>
        <end position="242"/>
    </location>
</feature>
<gene>
    <name evidence="2" type="ORF">DKG74_06680</name>
</gene>
<dbReference type="Proteomes" id="UP000245461">
    <property type="component" value="Unassembled WGS sequence"/>
</dbReference>
<protein>
    <submittedName>
        <fullName evidence="2">Uncharacterized protein</fullName>
    </submittedName>
</protein>
<keyword evidence="3" id="KW-1185">Reference proteome</keyword>
<feature type="transmembrane region" description="Helical" evidence="1">
    <location>
        <begin position="188"/>
        <end position="213"/>
    </location>
</feature>
<organism evidence="2 3">
    <name type="scientific">Zavarzinia aquatilis</name>
    <dbReference type="NCBI Taxonomy" id="2211142"/>
    <lineage>
        <taxon>Bacteria</taxon>
        <taxon>Pseudomonadati</taxon>
        <taxon>Pseudomonadota</taxon>
        <taxon>Alphaproteobacteria</taxon>
        <taxon>Rhodospirillales</taxon>
        <taxon>Zavarziniaceae</taxon>
        <taxon>Zavarzinia</taxon>
    </lineage>
</organism>
<keyword evidence="1" id="KW-0472">Membrane</keyword>
<keyword evidence="1" id="KW-1133">Transmembrane helix</keyword>
<proteinExistence type="predicted"/>
<comment type="caution">
    <text evidence="2">The sequence shown here is derived from an EMBL/GenBank/DDBJ whole genome shotgun (WGS) entry which is preliminary data.</text>
</comment>
<evidence type="ECO:0000313" key="2">
    <source>
        <dbReference type="EMBL" id="PWR24486.1"/>
    </source>
</evidence>
<keyword evidence="1" id="KW-0812">Transmembrane</keyword>
<dbReference type="EMBL" id="QGLE01000003">
    <property type="protein sequence ID" value="PWR24486.1"/>
    <property type="molecule type" value="Genomic_DNA"/>
</dbReference>
<feature type="transmembrane region" description="Helical" evidence="1">
    <location>
        <begin position="108"/>
        <end position="128"/>
    </location>
</feature>
<dbReference type="RefSeq" id="WP_109903960.1">
    <property type="nucleotide sequence ID" value="NZ_QGLE01000003.1"/>
</dbReference>
<feature type="transmembrane region" description="Helical" evidence="1">
    <location>
        <begin position="61"/>
        <end position="80"/>
    </location>
</feature>
<accession>A0A317EDZ7</accession>
<name>A0A317EDZ7_9PROT</name>
<feature type="transmembrane region" description="Helical" evidence="1">
    <location>
        <begin position="140"/>
        <end position="162"/>
    </location>
</feature>
<evidence type="ECO:0000256" key="1">
    <source>
        <dbReference type="SAM" id="Phobius"/>
    </source>
</evidence>
<evidence type="ECO:0000313" key="3">
    <source>
        <dbReference type="Proteomes" id="UP000245461"/>
    </source>
</evidence>
<reference evidence="2 3" key="1">
    <citation type="submission" date="2018-05" db="EMBL/GenBank/DDBJ databases">
        <title>Zavarzinia sp. HR-AS.</title>
        <authorList>
            <person name="Lee Y."/>
            <person name="Jeon C.O."/>
        </authorList>
    </citation>
    <scope>NUCLEOTIDE SEQUENCE [LARGE SCALE GENOMIC DNA]</scope>
    <source>
        <strain evidence="2 3">HR-AS</strain>
    </source>
</reference>
<sequence length="254" mass="27403">MGFFRPVFFALRQWWSLEALGFALLQAAQDFGLLAATGNLDRLFTDPYFTPMEIDRMQAEATRPMMLVSLVLLPIPVALGSRLNRRLFGRPLPVGPVEGAFRWMKTQILGGLSLLALTAIPFAFVILTTKLVAPGAIDPIGATAGAIAVLAAVVLAIAHAFYPIRVMYKGWSSFAAARRLSRGHRWTLVGRVLALVVAILAICIVFMLPALIINDSRGLFLITHIALSPLAAAATAPCIALWSSLYFEAEAAAA</sequence>
<dbReference type="AlphaFoldDB" id="A0A317EDZ7"/>